<evidence type="ECO:0000313" key="3">
    <source>
        <dbReference type="Proteomes" id="UP001596302"/>
    </source>
</evidence>
<keyword evidence="1" id="KW-0812">Transmembrane</keyword>
<keyword evidence="3" id="KW-1185">Reference proteome</keyword>
<evidence type="ECO:0000256" key="1">
    <source>
        <dbReference type="SAM" id="Phobius"/>
    </source>
</evidence>
<organism evidence="2 3">
    <name type="scientific">Pseudonocardia hispaniensis</name>
    <dbReference type="NCBI Taxonomy" id="904933"/>
    <lineage>
        <taxon>Bacteria</taxon>
        <taxon>Bacillati</taxon>
        <taxon>Actinomycetota</taxon>
        <taxon>Actinomycetes</taxon>
        <taxon>Pseudonocardiales</taxon>
        <taxon>Pseudonocardiaceae</taxon>
        <taxon>Pseudonocardia</taxon>
    </lineage>
</organism>
<name>A0ABW1IYU1_9PSEU</name>
<reference evidence="3" key="1">
    <citation type="journal article" date="2019" name="Int. J. Syst. Evol. Microbiol.">
        <title>The Global Catalogue of Microorganisms (GCM) 10K type strain sequencing project: providing services to taxonomists for standard genome sequencing and annotation.</title>
        <authorList>
            <consortium name="The Broad Institute Genomics Platform"/>
            <consortium name="The Broad Institute Genome Sequencing Center for Infectious Disease"/>
            <person name="Wu L."/>
            <person name="Ma J."/>
        </authorList>
    </citation>
    <scope>NUCLEOTIDE SEQUENCE [LARGE SCALE GENOMIC DNA]</scope>
    <source>
        <strain evidence="3">CCM 8391</strain>
    </source>
</reference>
<dbReference type="EMBL" id="JBHSQW010000009">
    <property type="protein sequence ID" value="MFC5993544.1"/>
    <property type="molecule type" value="Genomic_DNA"/>
</dbReference>
<gene>
    <name evidence="2" type="ORF">ACFQE5_04850</name>
</gene>
<keyword evidence="1" id="KW-1133">Transmembrane helix</keyword>
<feature type="transmembrane region" description="Helical" evidence="1">
    <location>
        <begin position="50"/>
        <end position="76"/>
    </location>
</feature>
<evidence type="ECO:0000313" key="2">
    <source>
        <dbReference type="EMBL" id="MFC5993544.1"/>
    </source>
</evidence>
<comment type="caution">
    <text evidence="2">The sequence shown here is derived from an EMBL/GenBank/DDBJ whole genome shotgun (WGS) entry which is preliminary data.</text>
</comment>
<protein>
    <submittedName>
        <fullName evidence="2">Uncharacterized protein</fullName>
    </submittedName>
</protein>
<keyword evidence="1" id="KW-0472">Membrane</keyword>
<dbReference type="RefSeq" id="WP_379583212.1">
    <property type="nucleotide sequence ID" value="NZ_JBHSQW010000009.1"/>
</dbReference>
<proteinExistence type="predicted"/>
<dbReference type="Proteomes" id="UP001596302">
    <property type="component" value="Unassembled WGS sequence"/>
</dbReference>
<accession>A0ABW1IYU1</accession>
<sequence length="85" mass="8795">MTVATTPAAPPARRTVATRARALVAAAARGAYELRADRSRQQLLAEWIGLGAWVTAGFLAGLIVGFIVLGLILVIVGNIPTTGGR</sequence>